<evidence type="ECO:0000313" key="1">
    <source>
        <dbReference type="EMBL" id="TVY11693.1"/>
    </source>
</evidence>
<comment type="caution">
    <text evidence="1">The sequence shown here is derived from an EMBL/GenBank/DDBJ whole genome shotgun (WGS) entry which is preliminary data.</text>
</comment>
<proteinExistence type="predicted"/>
<name>A0A559KHT9_9BACL</name>
<reference evidence="1 2" key="1">
    <citation type="submission" date="2019-07" db="EMBL/GenBank/DDBJ databases">
        <authorList>
            <person name="Kim J."/>
        </authorList>
    </citation>
    <scope>NUCLEOTIDE SEQUENCE [LARGE SCALE GENOMIC DNA]</scope>
    <source>
        <strain evidence="1 2">JC52</strain>
    </source>
</reference>
<dbReference type="SUPFAM" id="SSF82771">
    <property type="entry name" value="GIY-YIG endonuclease"/>
    <property type="match status" value="1"/>
</dbReference>
<dbReference type="EMBL" id="VNJI01000002">
    <property type="protein sequence ID" value="TVY11693.1"/>
    <property type="molecule type" value="Genomic_DNA"/>
</dbReference>
<dbReference type="AlphaFoldDB" id="A0A559KHT9"/>
<organism evidence="1 2">
    <name type="scientific">Paenibacillus cremeus</name>
    <dbReference type="NCBI Taxonomy" id="2163881"/>
    <lineage>
        <taxon>Bacteria</taxon>
        <taxon>Bacillati</taxon>
        <taxon>Bacillota</taxon>
        <taxon>Bacilli</taxon>
        <taxon>Bacillales</taxon>
        <taxon>Paenibacillaceae</taxon>
        <taxon>Paenibacillus</taxon>
    </lineage>
</organism>
<dbReference type="RefSeq" id="WP_144843035.1">
    <property type="nucleotide sequence ID" value="NZ_VNJI01000002.1"/>
</dbReference>
<dbReference type="Proteomes" id="UP000317036">
    <property type="component" value="Unassembled WGS sequence"/>
</dbReference>
<keyword evidence="2" id="KW-1185">Reference proteome</keyword>
<dbReference type="OrthoDB" id="9134286at2"/>
<dbReference type="Gene3D" id="3.40.1440.10">
    <property type="entry name" value="GIY-YIG endonuclease"/>
    <property type="match status" value="1"/>
</dbReference>
<gene>
    <name evidence="1" type="ORF">FPZ49_03075</name>
</gene>
<dbReference type="InterPro" id="IPR035901">
    <property type="entry name" value="GIY-YIG_endonuc_sf"/>
</dbReference>
<accession>A0A559KHT9</accession>
<dbReference type="CDD" id="cd10451">
    <property type="entry name" value="GIY-YIG_LuxR_like"/>
    <property type="match status" value="1"/>
</dbReference>
<protein>
    <submittedName>
        <fullName evidence="1">GIY-YIG nuclease family protein</fullName>
    </submittedName>
</protein>
<evidence type="ECO:0000313" key="2">
    <source>
        <dbReference type="Proteomes" id="UP000317036"/>
    </source>
</evidence>
<sequence length="130" mass="15307">MTLDKQTKKELSAEYTQTFRAMGVFQIRNVKNGKIFVGGSMDLNGFKNRLEFGKQMNTNTISELQQDWNQYGGESFVFEELDQIKPKEEHAGDREQMKKYRNEVDTLLELWLENLQPYGDKGYNRRKRNG</sequence>